<evidence type="ECO:0000259" key="3">
    <source>
        <dbReference type="PROSITE" id="PS50927"/>
    </source>
</evidence>
<dbReference type="PATRIC" id="fig|261654.4.peg.2036"/>
<dbReference type="InterPro" id="IPR018087">
    <property type="entry name" value="Glyco_hydro_5_CS"/>
</dbReference>
<evidence type="ECO:0000313" key="4">
    <source>
        <dbReference type="EMBL" id="SBT42486.1"/>
    </source>
</evidence>
<feature type="domain" description="Bulb-type lectin" evidence="3">
    <location>
        <begin position="401"/>
        <end position="508"/>
    </location>
</feature>
<dbReference type="InterPro" id="IPR051923">
    <property type="entry name" value="Glycosyl_Hydrolase_39"/>
</dbReference>
<dbReference type="Proteomes" id="UP000199385">
    <property type="component" value="Chromosome I"/>
</dbReference>
<organism evidence="4 5">
    <name type="scientific">Micromonospora auratinigra</name>
    <dbReference type="NCBI Taxonomy" id="261654"/>
    <lineage>
        <taxon>Bacteria</taxon>
        <taxon>Bacillati</taxon>
        <taxon>Actinomycetota</taxon>
        <taxon>Actinomycetes</taxon>
        <taxon>Micromonosporales</taxon>
        <taxon>Micromonosporaceae</taxon>
        <taxon>Micromonospora</taxon>
    </lineage>
</organism>
<dbReference type="GO" id="GO:0005975">
    <property type="term" value="P:carbohydrate metabolic process"/>
    <property type="evidence" value="ECO:0007669"/>
    <property type="project" value="InterPro"/>
</dbReference>
<keyword evidence="2" id="KW-0326">Glycosidase</keyword>
<dbReference type="STRING" id="261654.GA0070611_2000"/>
<dbReference type="OrthoDB" id="9802522at2"/>
<dbReference type="SMART" id="SM00108">
    <property type="entry name" value="B_lectin"/>
    <property type="match status" value="1"/>
</dbReference>
<dbReference type="PANTHER" id="PTHR12631">
    <property type="entry name" value="ALPHA-L-IDURONIDASE"/>
    <property type="match status" value="1"/>
</dbReference>
<evidence type="ECO:0000256" key="2">
    <source>
        <dbReference type="ARBA" id="ARBA00023295"/>
    </source>
</evidence>
<dbReference type="InterPro" id="IPR001480">
    <property type="entry name" value="Bulb-type_lectin_dom"/>
</dbReference>
<keyword evidence="4" id="KW-0430">Lectin</keyword>
<dbReference type="GO" id="GO:0030246">
    <property type="term" value="F:carbohydrate binding"/>
    <property type="evidence" value="ECO:0007669"/>
    <property type="project" value="UniProtKB-KW"/>
</dbReference>
<dbReference type="Gene3D" id="2.90.10.10">
    <property type="entry name" value="Bulb-type lectin domain"/>
    <property type="match status" value="2"/>
</dbReference>
<protein>
    <submittedName>
        <fullName evidence="4">D-mannose binding lectin</fullName>
    </submittedName>
</protein>
<dbReference type="SUPFAM" id="SSF51445">
    <property type="entry name" value="(Trans)glycosidases"/>
    <property type="match status" value="1"/>
</dbReference>
<gene>
    <name evidence="4" type="ORF">GA0070611_2000</name>
</gene>
<dbReference type="PROSITE" id="PS00659">
    <property type="entry name" value="GLYCOSYL_HYDROL_F5"/>
    <property type="match status" value="1"/>
</dbReference>
<accession>A0A1A8ZF71</accession>
<dbReference type="InterPro" id="IPR036426">
    <property type="entry name" value="Bulb-type_lectin_dom_sf"/>
</dbReference>
<sequence length="513" mass="55898">MRVVAPPSTSSATPPRRHTRVLPVLLALTLLAALLHGVPATGVRPVPVSATDTFTRWDVGFAEGGGLLDPALPQRLDKMVSYLPGRRPLLRVDLNWWDVQDCRTCAPDWTRLDAVLNPAAARQLPVLLMLGYAPPWANGGHAGTDKWFPTDDADWTAIVEATVRHVGDRVVAYEVWNEPNNSVDGAYEGFGNYAGDRRARYWQLVRLAAATIRPLCPSCPVLAGASGAGTPHTATSNPNESGAWLEWAYAHGYGADFDALAHHPYPAWNNGKAPAEPECVARWWSMFGPPGESPACGELAYLHSIMTRWGDGAKKIWATEYGYPTAGGAPLPIETVRDHLVQGVSMWRSLSYTGPLFLYSYRDACEVAGDPECHFGVVARDLSPKAGLHDDLGQALTEAWRPSLRSGERMRRWSSLLSQDGRYQLNLQGDGNLVIYRRHGAAIWASDTHDGVVLINQDDGNLVLYRADGTATWSTGTWGNGRATLWMQDDGNLVLYGVGDPAPVIWESGSTEG</sequence>
<dbReference type="GO" id="GO:0004553">
    <property type="term" value="F:hydrolase activity, hydrolyzing O-glycosyl compounds"/>
    <property type="evidence" value="ECO:0007669"/>
    <property type="project" value="InterPro"/>
</dbReference>
<evidence type="ECO:0000313" key="5">
    <source>
        <dbReference type="Proteomes" id="UP000199385"/>
    </source>
</evidence>
<dbReference type="InterPro" id="IPR017853">
    <property type="entry name" value="GH"/>
</dbReference>
<name>A0A1A8ZF71_9ACTN</name>
<dbReference type="PROSITE" id="PS50927">
    <property type="entry name" value="BULB_LECTIN"/>
    <property type="match status" value="1"/>
</dbReference>
<dbReference type="RefSeq" id="WP_091661268.1">
    <property type="nucleotide sequence ID" value="NZ_LT594323.1"/>
</dbReference>
<reference evidence="5" key="1">
    <citation type="submission" date="2016-06" db="EMBL/GenBank/DDBJ databases">
        <authorList>
            <person name="Varghese N."/>
            <person name="Submissions Spin"/>
        </authorList>
    </citation>
    <scope>NUCLEOTIDE SEQUENCE [LARGE SCALE GENOMIC DNA]</scope>
    <source>
        <strain evidence="5">DSM 44815</strain>
    </source>
</reference>
<dbReference type="EMBL" id="LT594323">
    <property type="protein sequence ID" value="SBT42486.1"/>
    <property type="molecule type" value="Genomic_DNA"/>
</dbReference>
<dbReference type="SUPFAM" id="SSF51110">
    <property type="entry name" value="alpha-D-mannose-specific plant lectins"/>
    <property type="match status" value="1"/>
</dbReference>
<keyword evidence="1" id="KW-0378">Hydrolase</keyword>
<proteinExistence type="predicted"/>
<keyword evidence="5" id="KW-1185">Reference proteome</keyword>
<dbReference type="Gene3D" id="3.20.20.80">
    <property type="entry name" value="Glycosidases"/>
    <property type="match status" value="1"/>
</dbReference>
<dbReference type="AlphaFoldDB" id="A0A1A8ZF71"/>
<dbReference type="PANTHER" id="PTHR12631:SF10">
    <property type="entry name" value="BETA-XYLOSIDASE-LIKE PROTEIN-RELATED"/>
    <property type="match status" value="1"/>
</dbReference>
<evidence type="ECO:0000256" key="1">
    <source>
        <dbReference type="ARBA" id="ARBA00022801"/>
    </source>
</evidence>